<gene>
    <name evidence="1" type="ORF">ABHF33_07690</name>
</gene>
<evidence type="ECO:0000313" key="1">
    <source>
        <dbReference type="EMBL" id="XBM02136.1"/>
    </source>
</evidence>
<evidence type="ECO:0008006" key="2">
    <source>
        <dbReference type="Google" id="ProtNLM"/>
    </source>
</evidence>
<accession>A0AAU7FD54</accession>
<dbReference type="SUPFAM" id="SSF143422">
    <property type="entry name" value="Transposase IS200-like"/>
    <property type="match status" value="1"/>
</dbReference>
<reference evidence="1" key="1">
    <citation type="submission" date="2024-05" db="EMBL/GenBank/DDBJ databases">
        <authorList>
            <person name="Yang L."/>
            <person name="Pan L."/>
        </authorList>
    </citation>
    <scope>NUCLEOTIDE SEQUENCE</scope>
    <source>
        <strain evidence="1">FCG-7</strain>
    </source>
</reference>
<dbReference type="EMBL" id="CP157355">
    <property type="protein sequence ID" value="XBM02136.1"/>
    <property type="molecule type" value="Genomic_DNA"/>
</dbReference>
<name>A0AAU7FD54_9NEIS</name>
<dbReference type="KEGG" id="cmav:ABHF33_07690"/>
<proteinExistence type="predicted"/>
<dbReference type="GO" id="GO:0004803">
    <property type="term" value="F:transposase activity"/>
    <property type="evidence" value="ECO:0007669"/>
    <property type="project" value="InterPro"/>
</dbReference>
<dbReference type="Gene3D" id="3.30.70.1290">
    <property type="entry name" value="Transposase IS200-like"/>
    <property type="match status" value="1"/>
</dbReference>
<dbReference type="GO" id="GO:0003677">
    <property type="term" value="F:DNA binding"/>
    <property type="evidence" value="ECO:0007669"/>
    <property type="project" value="InterPro"/>
</dbReference>
<organism evidence="1">
    <name type="scientific">Chitinibacter mangrovi</name>
    <dbReference type="NCBI Taxonomy" id="3153927"/>
    <lineage>
        <taxon>Bacteria</taxon>
        <taxon>Pseudomonadati</taxon>
        <taxon>Pseudomonadota</taxon>
        <taxon>Betaproteobacteria</taxon>
        <taxon>Neisseriales</taxon>
        <taxon>Chitinibacteraceae</taxon>
        <taxon>Chitinibacter</taxon>
    </lineage>
</organism>
<dbReference type="AlphaFoldDB" id="A0AAU7FD54"/>
<sequence>MSCYRRSNVAGASYFFTVVTERRQRILTDDVFRVALREAIHRVRRERPFQIEPCRAGRDPR</sequence>
<dbReference type="InterPro" id="IPR036515">
    <property type="entry name" value="Transposase_17_sf"/>
</dbReference>
<dbReference type="GO" id="GO:0006313">
    <property type="term" value="P:DNA transposition"/>
    <property type="evidence" value="ECO:0007669"/>
    <property type="project" value="InterPro"/>
</dbReference>
<protein>
    <recommendedName>
        <fullName evidence="2">Transposase</fullName>
    </recommendedName>
</protein>
<dbReference type="RefSeq" id="WP_348946410.1">
    <property type="nucleotide sequence ID" value="NZ_CP157355.1"/>
</dbReference>